<reference evidence="1 2" key="1">
    <citation type="submission" date="2016-07" db="EMBL/GenBank/DDBJ databases">
        <title>Characterization of isolates of Eisenbergiella tayi derived from blood cultures, using whole genome sequencing.</title>
        <authorList>
            <person name="Burdz T."/>
            <person name="Wiebe D."/>
            <person name="Huynh C."/>
            <person name="Bernard K."/>
        </authorList>
    </citation>
    <scope>NUCLEOTIDE SEQUENCE [LARGE SCALE GENOMIC DNA]</scope>
    <source>
        <strain evidence="1 2">NML 120489</strain>
    </source>
</reference>
<name>A0A1E3AXS1_9FIRM</name>
<organism evidence="1 2">
    <name type="scientific">Eisenbergiella tayi</name>
    <dbReference type="NCBI Taxonomy" id="1432052"/>
    <lineage>
        <taxon>Bacteria</taxon>
        <taxon>Bacillati</taxon>
        <taxon>Bacillota</taxon>
        <taxon>Clostridia</taxon>
        <taxon>Lachnospirales</taxon>
        <taxon>Lachnospiraceae</taxon>
        <taxon>Eisenbergiella</taxon>
    </lineage>
</organism>
<dbReference type="AlphaFoldDB" id="A0A1E3AXS1"/>
<gene>
    <name evidence="1" type="ORF">BEH84_01227</name>
</gene>
<proteinExistence type="predicted"/>
<sequence>MSSWKMGIKRVYQTIIKYIADIFLKMITCLKGSD</sequence>
<protein>
    <submittedName>
        <fullName evidence="1">Uncharacterized protein</fullName>
    </submittedName>
</protein>
<evidence type="ECO:0000313" key="1">
    <source>
        <dbReference type="EMBL" id="ODM13512.1"/>
    </source>
</evidence>
<evidence type="ECO:0000313" key="2">
    <source>
        <dbReference type="Proteomes" id="UP000095003"/>
    </source>
</evidence>
<dbReference type="Proteomes" id="UP000095003">
    <property type="component" value="Unassembled WGS sequence"/>
</dbReference>
<accession>A0A1E3AXS1</accession>
<dbReference type="EMBL" id="MCGI01000001">
    <property type="protein sequence ID" value="ODM13512.1"/>
    <property type="molecule type" value="Genomic_DNA"/>
</dbReference>
<comment type="caution">
    <text evidence="1">The sequence shown here is derived from an EMBL/GenBank/DDBJ whole genome shotgun (WGS) entry which is preliminary data.</text>
</comment>